<dbReference type="FunFam" id="4.10.400.10:FF:000307">
    <property type="entry name" value="Transmembrane cell adhesion receptor mua-3"/>
    <property type="match status" value="1"/>
</dbReference>
<comment type="subcellular location">
    <subcellularLocation>
        <location evidence="2">Endomembrane system</location>
    </subcellularLocation>
    <subcellularLocation>
        <location evidence="1">Membrane</location>
        <topology evidence="1">Single-pass membrane protein</topology>
    </subcellularLocation>
</comment>
<keyword evidence="12" id="KW-0325">Glycoprotein</keyword>
<dbReference type="SUPFAM" id="SSF57196">
    <property type="entry name" value="EGF/Laminin"/>
    <property type="match status" value="3"/>
</dbReference>
<keyword evidence="9" id="KW-0472">Membrane</keyword>
<dbReference type="PANTHER" id="PTHR22722">
    <property type="entry name" value="LOW-DENSITY LIPOPROTEIN RECEPTOR-RELATED PROTEIN 2-RELATED"/>
    <property type="match status" value="1"/>
</dbReference>
<dbReference type="PROSITE" id="PS01209">
    <property type="entry name" value="LDLRA_1"/>
    <property type="match status" value="10"/>
</dbReference>
<reference evidence="20" key="1">
    <citation type="submission" date="2012-12" db="EMBL/GenBank/DDBJ databases">
        <authorList>
            <person name="Hellsten U."/>
            <person name="Grimwood J."/>
            <person name="Chapman J.A."/>
            <person name="Shapiro H."/>
            <person name="Aerts A."/>
            <person name="Otillar R.P."/>
            <person name="Terry A.Y."/>
            <person name="Boore J.L."/>
            <person name="Simakov O."/>
            <person name="Marletaz F."/>
            <person name="Cho S.-J."/>
            <person name="Edsinger-Gonzales E."/>
            <person name="Havlak P."/>
            <person name="Kuo D.-H."/>
            <person name="Larsson T."/>
            <person name="Lv J."/>
            <person name="Arendt D."/>
            <person name="Savage R."/>
            <person name="Osoegawa K."/>
            <person name="de Jong P."/>
            <person name="Lindberg D.R."/>
            <person name="Seaver E.C."/>
            <person name="Weisblat D.A."/>
            <person name="Putnam N.H."/>
            <person name="Grigoriev I.V."/>
            <person name="Rokhsar D.S."/>
        </authorList>
    </citation>
    <scope>NUCLEOTIDE SEQUENCE</scope>
</reference>
<dbReference type="eggNOG" id="KOG1215">
    <property type="taxonomic scope" value="Eukaryota"/>
</dbReference>
<dbReference type="GO" id="GO:0016020">
    <property type="term" value="C:membrane"/>
    <property type="evidence" value="ECO:0007669"/>
    <property type="project" value="UniProtKB-SubCell"/>
</dbReference>
<dbReference type="InterPro" id="IPR023415">
    <property type="entry name" value="LDLR_class-A_CS"/>
</dbReference>
<feature type="disulfide bond" evidence="13">
    <location>
        <begin position="2865"/>
        <end position="2874"/>
    </location>
</feature>
<evidence type="ECO:0000256" key="13">
    <source>
        <dbReference type="PROSITE-ProRule" id="PRU00076"/>
    </source>
</evidence>
<feature type="domain" description="EGF-like" evidence="17">
    <location>
        <begin position="2838"/>
        <end position="2875"/>
    </location>
</feature>
<dbReference type="FunFam" id="2.120.10.30:FF:000200">
    <property type="entry name" value="Low-density lipoprotein RecePtor related"/>
    <property type="match status" value="1"/>
</dbReference>
<dbReference type="CTD" id="20207806"/>
<evidence type="ECO:0000256" key="3">
    <source>
        <dbReference type="ARBA" id="ARBA00022536"/>
    </source>
</evidence>
<feature type="disulfide bond" evidence="14">
    <location>
        <begin position="2286"/>
        <end position="2301"/>
    </location>
</feature>
<dbReference type="PROSITE" id="PS50026">
    <property type="entry name" value="EGF_3"/>
    <property type="match status" value="3"/>
</dbReference>
<feature type="disulfide bond" evidence="14">
    <location>
        <begin position="1078"/>
        <end position="1093"/>
    </location>
</feature>
<evidence type="ECO:0000256" key="5">
    <source>
        <dbReference type="ARBA" id="ARBA00022692"/>
    </source>
</evidence>
<dbReference type="InterPro" id="IPR002172">
    <property type="entry name" value="LDrepeatLR_classA_rpt"/>
</dbReference>
<feature type="disulfide bond" evidence="14">
    <location>
        <begin position="1964"/>
        <end position="1976"/>
    </location>
</feature>
<dbReference type="Gene3D" id="2.10.25.10">
    <property type="entry name" value="Laminin"/>
    <property type="match status" value="3"/>
</dbReference>
<dbReference type="InterPro" id="IPR009030">
    <property type="entry name" value="Growth_fac_rcpt_cys_sf"/>
</dbReference>
<name>T1FG57_HELRO</name>
<feature type="disulfide bond" evidence="14">
    <location>
        <begin position="997"/>
        <end position="1012"/>
    </location>
</feature>
<evidence type="ECO:0000256" key="2">
    <source>
        <dbReference type="ARBA" id="ARBA00004308"/>
    </source>
</evidence>
<dbReference type="PRINTS" id="PR00261">
    <property type="entry name" value="LDLRECEPTOR"/>
</dbReference>
<feature type="disulfide bond" evidence="14">
    <location>
        <begin position="2267"/>
        <end position="2279"/>
    </location>
</feature>
<dbReference type="FunFam" id="2.10.25.10:FF:000976">
    <property type="entry name" value="Low-density lipoprotein RecePtor related"/>
    <property type="match status" value="1"/>
</dbReference>
<dbReference type="PROSITE" id="PS50068">
    <property type="entry name" value="LDLRA_2"/>
    <property type="match status" value="19"/>
</dbReference>
<keyword evidence="5" id="KW-0812">Transmembrane</keyword>
<dbReference type="Gene3D" id="4.10.400.10">
    <property type="entry name" value="Low-density Lipoprotein Receptor"/>
    <property type="match status" value="16"/>
</dbReference>
<dbReference type="SUPFAM" id="SSF57424">
    <property type="entry name" value="LDL receptor-like module"/>
    <property type="match status" value="18"/>
</dbReference>
<dbReference type="FunFam" id="4.10.400.10:FF:000119">
    <property type="entry name" value="Suppressor of tumorigenicity 14 protein homolog"/>
    <property type="match status" value="1"/>
</dbReference>
<reference evidence="18 20" key="2">
    <citation type="journal article" date="2013" name="Nature">
        <title>Insights into bilaterian evolution from three spiralian genomes.</title>
        <authorList>
            <person name="Simakov O."/>
            <person name="Marletaz F."/>
            <person name="Cho S.J."/>
            <person name="Edsinger-Gonzales E."/>
            <person name="Havlak P."/>
            <person name="Hellsten U."/>
            <person name="Kuo D.H."/>
            <person name="Larsson T."/>
            <person name="Lv J."/>
            <person name="Arendt D."/>
            <person name="Savage R."/>
            <person name="Osoegawa K."/>
            <person name="de Jong P."/>
            <person name="Grimwood J."/>
            <person name="Chapman J.A."/>
            <person name="Shapiro H."/>
            <person name="Aerts A."/>
            <person name="Otillar R.P."/>
            <person name="Terry A.Y."/>
            <person name="Boore J.L."/>
            <person name="Grigoriev I.V."/>
            <person name="Lindberg D.R."/>
            <person name="Seaver E.C."/>
            <person name="Weisblat D.A."/>
            <person name="Putnam N.H."/>
            <person name="Rokhsar D.S."/>
        </authorList>
    </citation>
    <scope>NUCLEOTIDE SEQUENCE</scope>
</reference>
<evidence type="ECO:0000313" key="19">
    <source>
        <dbReference type="EnsemblMetazoa" id="HelroP180677"/>
    </source>
</evidence>
<dbReference type="HOGENOM" id="CLU_000423_1_0_1"/>
<feature type="repeat" description="LDL-receptor class B" evidence="15">
    <location>
        <begin position="1609"/>
        <end position="1651"/>
    </location>
</feature>
<dbReference type="OrthoDB" id="72419at2759"/>
<dbReference type="GO" id="GO:0012505">
    <property type="term" value="C:endomembrane system"/>
    <property type="evidence" value="ECO:0007669"/>
    <property type="project" value="UniProtKB-SubCell"/>
</dbReference>
<feature type="disulfide bond" evidence="14">
    <location>
        <begin position="1971"/>
        <end position="1989"/>
    </location>
</feature>
<evidence type="ECO:0000256" key="4">
    <source>
        <dbReference type="ARBA" id="ARBA00022583"/>
    </source>
</evidence>
<sequence length="3128" mass="350386">MVDRKLCGFNAVCLLTLDGKHACKCPHLMQMDANDNCTYSPKLLLILHSQQLRGVYPDNVHQNALTTILQPLPNHIFTDVDFDGLSKKLFLSSSGHNVTCVARHPNRDVMFTCVIEKTPSGQIQGQIIMSKVNGSLKRVLPIPGEYVGNPHSLVILSPVTIAWIDRVRNEVFVLRDINPNREYRIDGLTGGYESQGGSLNNSDVVAGLSYDQRSKFLWWFINHPTNQSTIFNQRIGDEPSYSPTKFDFDRPFHTIQSLLADGDDLYVVEKRSNATLLILVNVSARNGTVLIKNMTSPVVKMKMFLLRSESDAEMPGCCNHHCISSFSSGRHDVDDCVCANGFGRDTHQNMLIYSTGFSIKVISFDNLSKVGIREKLLWMDNSRKQISSMHVSGAHLERVVGLGGVNGELTGSEFIAADWVTGNLYWTDSTNNCIYVMKQQAEQQQHIYKRLLLSNLNQPFKIQVDPINGFLYWMEAKSRSNKDQSRLFRSRLDGSNISVVQNFFQPQQHFVHNLYTDTLYWRQNQSLFSAFDVGRRSVKPIPIPGATNSWTVLNSTIFWAANGSIMMRTSSLRSNVSEFVDGIDSSVIHIIAVNNKDTDALLARSSNPCKHKNGNCEQFCLYDGHRAVCSCSFNYLAVGNFCKERTESLIFSTGKTIKMIPLYENDESLPLTQYEAATAGSRISSLAYDHKRKAVYYADVRQEFIAVLSTNSSEAVRKNLTTGTGLINGMTFDPVNDNLYWTTDTDIFVLSLTPSSSSNEQTFKMKNKAGKVGVRNVRVHQGLPEDRFTSIDIDYCSETGTIYWINANPERPSIDKVNINGSEFKHLIVTSIVSPIALTLDRVGRKLYWADDSFYKIEEYSIHGGFREILYHHVTSIRSMVVHNDVIYYSDVNNQKIISFNLVDRINKILNYDKLNNLGGIAVVRDYSTQCVSPCNKKNACQHICSDANGTAVCSCYPGYQINPDNESCSWKLGLCDRGGSLFRCGNEKCVYSKMRCDGKDDCGDGSDEYFCHLCHDGESFKCFHSEKCITVKQTCDGKRDCDDGSDEMKCPPLVNICLLPSFSCNHTTACVGVSQLCDGVNDCWDGEDEENCDSNRTTASSIVCGSSSFRCHNNLQCVRQSALCDAWPDCDDWSDELNCHPVPALNVTSSAGSRCPPNMHQCNDGSCLHEESWCDLKKDCVDGSDEDDAFCLTADSTRECPMQSNRKCGDGRQCLAGHLFCDDHVHCRDGTDEHLGCGSPDCSLVEVRCEGSTKCVHLSKLCDGKIDCPNAYDESREVCRAKPIGECLEGQLLCKPSQECVAAHKICDGIIDCRDRMDENEELCRKKNSKCHPFREFVCNKTAASAAAASASNRKSNNDNNSKSSNKNDNNNNSNNGGSSSSSGINKSINTGFPEYVSDMRRVSDVDVRCVNKRDYCLNYTADCGDGLDTERKKMCFVPTCETNNCNGLCVQDVIGHHCECYGSLEHESKAARMCTDYNGCEDRFCSHFCRRSHANHFICSCAPNYTLQPDQTSCHANSSIEPMILASHKVSIHLKSINAASDRIILDNLVNAIALDYDWSEQFVYWSDISTQGSNISRIRVNGTGRTLLHSSTLRSPDGLAVDWIGRNLYWCDKLKDTIEVSKLDGRYRKILVREGLEEPRAIVLHPFKGLLFYTDWGDDAHIGRMGMDGTNRKNIIGSDVLGWPNALVVDFIGDRLWWADAKLDYIAMSYLDGSHIVYLTKDQLPHVFSMSSFDDFMYWSDWEHMTIQRTHKFVGGLKEVLYSTQHKPMSIQIFHPMNKPESIHPRYLNPCDPSSGAPQCPPGSLCLLKYGGTERVCACSERHYMAQDMSACIANCTNSEFMCEGTYKCIPKWWRCDGVDDCGDNSDEPDDGTCPPYHCKYPGMFQCHNASSPYDCLLANLICDGERQCRDGSDELNCTAHSCMDTQFKCRDRCIPLPFRCDGKNNCPDGEDEVDCPVTTCADNTYRCNNSHCIPFVWKCDGDDDCGDGSDETEACKVESCIKNYRKCSVSGRCIPENWWCDGDNDCGEEDGSDEKECPTPTSPPPMNETTTTLKCDDNEFRCANTEKCLPAYVKCDGMNDCSDWSDEGGCVPPCSRGMFQCRTRQQCVPQKKKCDGWKDCSDGSDEMECNREFKCYYRDDERDYDYDVVYPDDDDDDISDDGGNGVRRFDRFDHFRCNATAATTATTSATCILKMYVCDGWPDCTDGSDEVNCTHASYPNCSAAHGRQCRDGQCIPKLWFCDGMFDCIDESDEGDEFCSSHTCYPGYEQCDRNKCYMLEARCDGVNQCKDGTDEMHCERAKECSPDEFQCRDRLNCVSQYKVCDLANDCEDASDENNYLCAHHPIINKVCNTSEACPAGFECTLRHILANQTTCGCPSDYRMNVFTHKCEDACDSGSYCTHACHKSVCLCDYLFKLVKDKNGKPACAIDTYYKLLMSTDTGEIFSFGPTNQTRLHYFNQIKFDQLGSTKVRITAMDYVVSTILSSPPPSPPPPPPSPPPPSYYYSRETSFPSLLRYPAGQTAYGIELFFCSLFDGSMHQAHVDVNDDDWSSHHQTPPLLESRRIFPTLMDDMSVDWLTNNIYATDSLTNRIMATDFHGRTTVDIITKNIETPMAIKRLFWVDAKKNTVESVKVDGTDRRKVFAFQKSDDGKHLNMPVRLDILGDYLFVLTHKPCSIYYIHKFGTVLGDKWLKFKNNTVAQLNPCLKVDCGEHGMCVNVPEGARCMCATEYVWNETTSSCQLKFDLLYLLLYGPVCKDHCYNAGNCSRVNGLAKCKFVSLVCLSSCRCCYAGERCEHDLCAGYCVEKHTNDKCTVNHEEVPVCRCKDGYIGSKCEHHQCDNHCYNGGSCYFNPVSRNLSCLCRPGYFGDACQRSYKHNRTTACDHVTCHNSGTCTVDAHGDVHCKCLAGYTVHRSITCNKCYHACANSSLNSCHQSHCQHHPQVFCSRTAGHNLAADFHAAFFCSCPPGFVNLCRTNGRNTTTNNNNNDNNNDNSDYDLSVLNALTDDDEYCTGCIAVCDYHCSKLGTASCSMDEMSDNVKCNCKRGWSGESCDLCGQDEYRCSNRGTCRNVDDVITCACSPGFHGNQCQMDGGCSLVRCQNNGTCYKKSEISYQCLQTNKYKQM</sequence>
<dbReference type="Gene3D" id="2.40.128.620">
    <property type="match status" value="1"/>
</dbReference>
<dbReference type="GO" id="GO:0005509">
    <property type="term" value="F:calcium ion binding"/>
    <property type="evidence" value="ECO:0007669"/>
    <property type="project" value="InterPro"/>
</dbReference>
<feature type="disulfide bond" evidence="13">
    <location>
        <begin position="3083"/>
        <end position="3092"/>
    </location>
</feature>
<dbReference type="FunFam" id="4.10.400.10:FF:000002">
    <property type="entry name" value="Low-density lipoprotein receptor-related protein 1"/>
    <property type="match status" value="1"/>
</dbReference>
<dbReference type="STRING" id="6412.T1FG57"/>
<protein>
    <recommendedName>
        <fullName evidence="17">EGF-like domain-containing protein</fullName>
    </recommendedName>
</protein>
<keyword evidence="4" id="KW-0254">Endocytosis</keyword>
<reference evidence="19" key="3">
    <citation type="submission" date="2015-06" db="UniProtKB">
        <authorList>
            <consortium name="EnsemblMetazoa"/>
        </authorList>
    </citation>
    <scope>IDENTIFICATION</scope>
</reference>
<feature type="disulfide bond" evidence="14">
    <location>
        <begin position="2274"/>
        <end position="2292"/>
    </location>
</feature>
<keyword evidence="20" id="KW-1185">Reference proteome</keyword>
<dbReference type="CDD" id="cd00112">
    <property type="entry name" value="LDLa"/>
    <property type="match status" value="15"/>
</dbReference>
<dbReference type="Proteomes" id="UP000015101">
    <property type="component" value="Unassembled WGS sequence"/>
</dbReference>
<feature type="disulfide bond" evidence="14">
    <location>
        <begin position="985"/>
        <end position="1003"/>
    </location>
</feature>
<dbReference type="FunFam" id="2.120.10.30:FF:000035">
    <property type="entry name" value="Low-density lipoprotein receptor-related protein 2"/>
    <property type="match status" value="1"/>
</dbReference>
<dbReference type="Gene3D" id="4.10.1220.10">
    <property type="entry name" value="EGF-type module"/>
    <property type="match status" value="1"/>
</dbReference>
<dbReference type="InterPro" id="IPR000742">
    <property type="entry name" value="EGF"/>
</dbReference>
<feature type="disulfide bond" evidence="14">
    <location>
        <begin position="1163"/>
        <end position="1181"/>
    </location>
</feature>
<evidence type="ECO:0000256" key="14">
    <source>
        <dbReference type="PROSITE-ProRule" id="PRU00124"/>
    </source>
</evidence>
<keyword evidence="8" id="KW-1133">Transmembrane helix</keyword>
<dbReference type="Pfam" id="PF00057">
    <property type="entry name" value="Ldl_recept_a"/>
    <property type="match status" value="15"/>
</dbReference>
<evidence type="ECO:0000256" key="15">
    <source>
        <dbReference type="PROSITE-ProRule" id="PRU00461"/>
    </source>
</evidence>
<dbReference type="PROSITE" id="PS51120">
    <property type="entry name" value="LDLRB"/>
    <property type="match status" value="4"/>
</dbReference>
<dbReference type="KEGG" id="hro:HELRODRAFT_180677"/>
<feature type="disulfide bond" evidence="14">
    <location>
        <begin position="1944"/>
        <end position="1959"/>
    </location>
</feature>
<evidence type="ECO:0000313" key="18">
    <source>
        <dbReference type="EMBL" id="ESN93588.1"/>
    </source>
</evidence>
<keyword evidence="6" id="KW-0732">Signal</keyword>
<dbReference type="FunFam" id="4.10.400.10:FF:000296">
    <property type="entry name" value="Uncharacterized protein"/>
    <property type="match status" value="1"/>
</dbReference>
<feature type="disulfide bond" evidence="14">
    <location>
        <begin position="1156"/>
        <end position="1168"/>
    </location>
</feature>
<dbReference type="RefSeq" id="XP_009028233.1">
    <property type="nucleotide sequence ID" value="XM_009029985.1"/>
</dbReference>
<feature type="disulfide bond" evidence="14">
    <location>
        <begin position="1906"/>
        <end position="1921"/>
    </location>
</feature>
<evidence type="ECO:0000256" key="10">
    <source>
        <dbReference type="ARBA" id="ARBA00023157"/>
    </source>
</evidence>
<dbReference type="SMART" id="SM00181">
    <property type="entry name" value="EGF"/>
    <property type="match status" value="15"/>
</dbReference>
<keyword evidence="10 13" id="KW-1015">Disulfide bond</keyword>
<feature type="disulfide bond" evidence="14">
    <location>
        <begin position="1036"/>
        <end position="1051"/>
    </location>
</feature>
<proteinExistence type="predicted"/>
<dbReference type="EMBL" id="KB097599">
    <property type="protein sequence ID" value="ESN93588.1"/>
    <property type="molecule type" value="Genomic_DNA"/>
</dbReference>
<dbReference type="PROSITE" id="PS00022">
    <property type="entry name" value="EGF_1"/>
    <property type="match status" value="2"/>
</dbReference>
<dbReference type="Gene3D" id="2.120.10.30">
    <property type="entry name" value="TolB, C-terminal domain"/>
    <property type="match status" value="5"/>
</dbReference>
<keyword evidence="11" id="KW-0675">Receptor</keyword>
<evidence type="ECO:0000256" key="7">
    <source>
        <dbReference type="ARBA" id="ARBA00022737"/>
    </source>
</evidence>
<evidence type="ECO:0000313" key="20">
    <source>
        <dbReference type="Proteomes" id="UP000015101"/>
    </source>
</evidence>
<dbReference type="GO" id="GO:0006897">
    <property type="term" value="P:endocytosis"/>
    <property type="evidence" value="ECO:0007669"/>
    <property type="project" value="UniProtKB-KW"/>
</dbReference>
<dbReference type="SMART" id="SM00135">
    <property type="entry name" value="LY"/>
    <property type="match status" value="12"/>
</dbReference>
<dbReference type="SMART" id="SM00179">
    <property type="entry name" value="EGF_CA"/>
    <property type="match status" value="4"/>
</dbReference>
<dbReference type="FunFam" id="4.10.400.10:FF:000303">
    <property type="entry name" value="Uncharacterized protein"/>
    <property type="match status" value="1"/>
</dbReference>
<evidence type="ECO:0000256" key="9">
    <source>
        <dbReference type="ARBA" id="ARBA00023136"/>
    </source>
</evidence>
<feature type="domain" description="EGF-like" evidence="17">
    <location>
        <begin position="2882"/>
        <end position="2919"/>
    </location>
</feature>
<dbReference type="FunFam" id="4.10.400.10:FF:000045">
    <property type="entry name" value="Low-density lipoprotein receptor-related protein 2"/>
    <property type="match status" value="1"/>
</dbReference>
<dbReference type="FunCoup" id="T1FG57">
    <property type="interactions" value="216"/>
</dbReference>
<feature type="domain" description="EGF-like" evidence="17">
    <location>
        <begin position="3057"/>
        <end position="3093"/>
    </location>
</feature>
<feature type="region of interest" description="Disordered" evidence="16">
    <location>
        <begin position="1351"/>
        <end position="1386"/>
    </location>
</feature>
<gene>
    <name evidence="19" type="primary">20207806</name>
    <name evidence="18" type="ORF">HELRODRAFT_180677</name>
</gene>
<dbReference type="InParanoid" id="T1FG57"/>
<feature type="disulfide bond" evidence="14">
    <location>
        <begin position="2202"/>
        <end position="2217"/>
    </location>
</feature>
<evidence type="ECO:0000259" key="17">
    <source>
        <dbReference type="PROSITE" id="PS50026"/>
    </source>
</evidence>
<dbReference type="SUPFAM" id="SSF57184">
    <property type="entry name" value="Growth factor receptor domain"/>
    <property type="match status" value="1"/>
</dbReference>
<dbReference type="GeneID" id="20207806"/>
<feature type="repeat" description="LDL-receptor class B" evidence="15">
    <location>
        <begin position="800"/>
        <end position="844"/>
    </location>
</feature>
<keyword evidence="7" id="KW-0677">Repeat</keyword>
<dbReference type="InterPro" id="IPR011042">
    <property type="entry name" value="6-blade_b-propeller_TolB-like"/>
</dbReference>
<dbReference type="PROSITE" id="PS01186">
    <property type="entry name" value="EGF_2"/>
    <property type="match status" value="2"/>
</dbReference>
<dbReference type="InterPro" id="IPR001881">
    <property type="entry name" value="EGF-like_Ca-bd_dom"/>
</dbReference>
<keyword evidence="3 13" id="KW-0245">EGF-like domain</keyword>
<dbReference type="EMBL" id="AMQM01007320">
    <property type="status" value="NOT_ANNOTATED_CDS"/>
    <property type="molecule type" value="Genomic_DNA"/>
</dbReference>
<feature type="repeat" description="LDL-receptor class B" evidence="15">
    <location>
        <begin position="1564"/>
        <end position="1608"/>
    </location>
</feature>
<feature type="disulfide bond" evidence="13">
    <location>
        <begin position="2842"/>
        <end position="2852"/>
    </location>
</feature>
<dbReference type="EMBL" id="AMQM01007321">
    <property type="status" value="NOT_ANNOTATED_CDS"/>
    <property type="molecule type" value="Genomic_DNA"/>
</dbReference>
<evidence type="ECO:0000256" key="1">
    <source>
        <dbReference type="ARBA" id="ARBA00004167"/>
    </source>
</evidence>
<dbReference type="SMART" id="SM00192">
    <property type="entry name" value="LDLa"/>
    <property type="match status" value="19"/>
</dbReference>
<evidence type="ECO:0000256" key="8">
    <source>
        <dbReference type="ARBA" id="ARBA00022989"/>
    </source>
</evidence>
<feature type="disulfide bond" evidence="13">
    <location>
        <begin position="2846"/>
        <end position="2863"/>
    </location>
</feature>
<evidence type="ECO:0000256" key="6">
    <source>
        <dbReference type="ARBA" id="ARBA00022729"/>
    </source>
</evidence>
<feature type="disulfide bond" evidence="14">
    <location>
        <begin position="1125"/>
        <end position="1140"/>
    </location>
</feature>
<comment type="caution">
    <text evidence="13">Lacks conserved residue(s) required for the propagation of feature annotation.</text>
</comment>
<evidence type="ECO:0000256" key="11">
    <source>
        <dbReference type="ARBA" id="ARBA00023170"/>
    </source>
</evidence>
<dbReference type="SUPFAM" id="SSF63825">
    <property type="entry name" value="YWTD domain"/>
    <property type="match status" value="4"/>
</dbReference>
<evidence type="ECO:0000256" key="16">
    <source>
        <dbReference type="SAM" id="MobiDB-lite"/>
    </source>
</evidence>
<dbReference type="InterPro" id="IPR000033">
    <property type="entry name" value="LDLR_classB_rpt"/>
</dbReference>
<dbReference type="EnsemblMetazoa" id="HelroT180677">
    <property type="protein sequence ID" value="HelroP180677"/>
    <property type="gene ID" value="HelroG180677"/>
</dbReference>
<dbReference type="PANTHER" id="PTHR22722:SF14">
    <property type="entry name" value="MEGALIN, ISOFORM A"/>
    <property type="match status" value="1"/>
</dbReference>
<dbReference type="InterPro" id="IPR036055">
    <property type="entry name" value="LDL_receptor-like_sf"/>
</dbReference>
<feature type="disulfide bond" evidence="14">
    <location>
        <begin position="2233"/>
        <end position="2251"/>
    </location>
</feature>
<dbReference type="Pfam" id="PF00058">
    <property type="entry name" value="Ldl_recept_b"/>
    <property type="match status" value="2"/>
</dbReference>
<feature type="repeat" description="LDL-receptor class B" evidence="15">
    <location>
        <begin position="1652"/>
        <end position="1696"/>
    </location>
</feature>
<dbReference type="OMA" id="GRDEFHC"/>
<dbReference type="InterPro" id="IPR051221">
    <property type="entry name" value="LDLR-related"/>
</dbReference>
<accession>T1FG57</accession>
<evidence type="ECO:0000256" key="12">
    <source>
        <dbReference type="ARBA" id="ARBA00023180"/>
    </source>
</evidence>
<feature type="disulfide bond" evidence="14">
    <location>
        <begin position="2079"/>
        <end position="2094"/>
    </location>
</feature>
<organism evidence="19 20">
    <name type="scientific">Helobdella robusta</name>
    <name type="common">Californian leech</name>
    <dbReference type="NCBI Taxonomy" id="6412"/>
    <lineage>
        <taxon>Eukaryota</taxon>
        <taxon>Metazoa</taxon>
        <taxon>Spiralia</taxon>
        <taxon>Lophotrochozoa</taxon>
        <taxon>Annelida</taxon>
        <taxon>Clitellata</taxon>
        <taxon>Hirudinea</taxon>
        <taxon>Rhynchobdellida</taxon>
        <taxon>Glossiphoniidae</taxon>
        <taxon>Helobdella</taxon>
    </lineage>
</organism>
<feature type="disulfide bond" evidence="14">
    <location>
        <begin position="2118"/>
        <end position="2133"/>
    </location>
</feature>
<dbReference type="EMBL" id="AMQM01007322">
    <property type="status" value="NOT_ANNOTATED_CDS"/>
    <property type="molecule type" value="Genomic_DNA"/>
</dbReference>